<gene>
    <name evidence="1" type="ORF">TCMB3V08_LOCUS2729</name>
</gene>
<evidence type="ECO:0000313" key="1">
    <source>
        <dbReference type="EMBL" id="CAD7570014.1"/>
    </source>
</evidence>
<name>A0A7R9J0D8_TIMCA</name>
<dbReference type="AlphaFoldDB" id="A0A7R9J0D8"/>
<protein>
    <submittedName>
        <fullName evidence="1">(California timema) hypothetical protein</fullName>
    </submittedName>
</protein>
<reference evidence="1" key="1">
    <citation type="submission" date="2020-11" db="EMBL/GenBank/DDBJ databases">
        <authorList>
            <person name="Tran Van P."/>
        </authorList>
    </citation>
    <scope>NUCLEOTIDE SEQUENCE</scope>
</reference>
<organism evidence="1">
    <name type="scientific">Timema californicum</name>
    <name type="common">California timema</name>
    <name type="synonym">Walking stick</name>
    <dbReference type="NCBI Taxonomy" id="61474"/>
    <lineage>
        <taxon>Eukaryota</taxon>
        <taxon>Metazoa</taxon>
        <taxon>Ecdysozoa</taxon>
        <taxon>Arthropoda</taxon>
        <taxon>Hexapoda</taxon>
        <taxon>Insecta</taxon>
        <taxon>Pterygota</taxon>
        <taxon>Neoptera</taxon>
        <taxon>Polyneoptera</taxon>
        <taxon>Phasmatodea</taxon>
        <taxon>Timematodea</taxon>
        <taxon>Timematoidea</taxon>
        <taxon>Timematidae</taxon>
        <taxon>Timema</taxon>
    </lineage>
</organism>
<accession>A0A7R9J0D8</accession>
<dbReference type="EMBL" id="OE179880">
    <property type="protein sequence ID" value="CAD7570014.1"/>
    <property type="molecule type" value="Genomic_DNA"/>
</dbReference>
<sequence>MYQRFRGGRKQVDSQVVVFPAPPRIPRSPFLTRAMSRKRWPRTLVKEASSSWGLPTGFAVKTASGILRGSPSVTQHPAPQPLVHHGKGETDIPSMINFSTQYRELNPRPVAHYNEDSTECSTLNRNHSRGSCASASSSVYCAARAMNEAHAVIGSLVTVGLWLEHVTFQCDTSNTVPTTQHDTSTVQTRDMSPNSSHSGLCAILPRVRDMSPNSSHSGLCAILTQGQRHVSQQQPVWPVCHLAQGQRHVSQQKPLWPMCHLAQGQLRDNKLIWHKVARNSPSRSWLKVAHRPPIARRKVGVSSSC</sequence>
<proteinExistence type="predicted"/>